<dbReference type="AlphaFoldDB" id="A0A1H8G3B3"/>
<gene>
    <name evidence="1" type="ORF">SAMN04488505_11016</name>
</gene>
<dbReference type="Proteomes" id="UP000198984">
    <property type="component" value="Unassembled WGS sequence"/>
</dbReference>
<evidence type="ECO:0000313" key="1">
    <source>
        <dbReference type="EMBL" id="SEN38270.1"/>
    </source>
</evidence>
<reference evidence="1 2" key="1">
    <citation type="submission" date="2016-10" db="EMBL/GenBank/DDBJ databases">
        <authorList>
            <person name="de Groot N.N."/>
        </authorList>
    </citation>
    <scope>NUCLEOTIDE SEQUENCE [LARGE SCALE GENOMIC DNA]</scope>
    <source>
        <strain evidence="1 2">DSM 21039</strain>
    </source>
</reference>
<dbReference type="PROSITE" id="PS51257">
    <property type="entry name" value="PROKAR_LIPOPROTEIN"/>
    <property type="match status" value="1"/>
</dbReference>
<protein>
    <recommendedName>
        <fullName evidence="3">Lipocalin-like domain-containing protein</fullName>
    </recommendedName>
</protein>
<evidence type="ECO:0008006" key="3">
    <source>
        <dbReference type="Google" id="ProtNLM"/>
    </source>
</evidence>
<dbReference type="RefSeq" id="WP_089919556.1">
    <property type="nucleotide sequence ID" value="NZ_FOBB01000010.1"/>
</dbReference>
<sequence length="135" mass="14989">MKKLMTSFLALTILAFVSCKKDHDDVPTPAGIAGTYTLYEVEQYNPPSTHALPNDEGEHGKLIVTVSSETAAKVQLLLYKNDQKEADETFDCKIGKDADGDIFLTTVDDNKNAAYFFDNEVDFYAVPGFRLGDRK</sequence>
<proteinExistence type="predicted"/>
<dbReference type="OrthoDB" id="1494826at2"/>
<name>A0A1H8G3B3_9BACT</name>
<organism evidence="1 2">
    <name type="scientific">Chitinophaga rupis</name>
    <dbReference type="NCBI Taxonomy" id="573321"/>
    <lineage>
        <taxon>Bacteria</taxon>
        <taxon>Pseudomonadati</taxon>
        <taxon>Bacteroidota</taxon>
        <taxon>Chitinophagia</taxon>
        <taxon>Chitinophagales</taxon>
        <taxon>Chitinophagaceae</taxon>
        <taxon>Chitinophaga</taxon>
    </lineage>
</organism>
<keyword evidence="2" id="KW-1185">Reference proteome</keyword>
<dbReference type="EMBL" id="FOBB01000010">
    <property type="protein sequence ID" value="SEN38270.1"/>
    <property type="molecule type" value="Genomic_DNA"/>
</dbReference>
<accession>A0A1H8G3B3</accession>
<evidence type="ECO:0000313" key="2">
    <source>
        <dbReference type="Proteomes" id="UP000198984"/>
    </source>
</evidence>